<proteinExistence type="predicted"/>
<keyword evidence="2" id="KW-1133">Transmembrane helix</keyword>
<feature type="transmembrane region" description="Helical" evidence="2">
    <location>
        <begin position="53"/>
        <end position="71"/>
    </location>
</feature>
<keyword evidence="4" id="KW-1185">Reference proteome</keyword>
<keyword evidence="2" id="KW-0472">Membrane</keyword>
<gene>
    <name evidence="3" type="ORF">BJ554DRAFT_7058</name>
</gene>
<evidence type="ECO:0000313" key="4">
    <source>
        <dbReference type="Proteomes" id="UP000673691"/>
    </source>
</evidence>
<dbReference type="AlphaFoldDB" id="A0A8H7ZWP8"/>
<feature type="region of interest" description="Disordered" evidence="1">
    <location>
        <begin position="110"/>
        <end position="142"/>
    </location>
</feature>
<dbReference type="EMBL" id="JAEFCI010004615">
    <property type="protein sequence ID" value="KAG5460844.1"/>
    <property type="molecule type" value="Genomic_DNA"/>
</dbReference>
<feature type="region of interest" description="Disordered" evidence="1">
    <location>
        <begin position="1"/>
        <end position="48"/>
    </location>
</feature>
<comment type="caution">
    <text evidence="3">The sequence shown here is derived from an EMBL/GenBank/DDBJ whole genome shotgun (WGS) entry which is preliminary data.</text>
</comment>
<organism evidence="3 4">
    <name type="scientific">Olpidium bornovanus</name>
    <dbReference type="NCBI Taxonomy" id="278681"/>
    <lineage>
        <taxon>Eukaryota</taxon>
        <taxon>Fungi</taxon>
        <taxon>Fungi incertae sedis</taxon>
        <taxon>Olpidiomycota</taxon>
        <taxon>Olpidiomycotina</taxon>
        <taxon>Olpidiomycetes</taxon>
        <taxon>Olpidiales</taxon>
        <taxon>Olpidiaceae</taxon>
        <taxon>Olpidium</taxon>
    </lineage>
</organism>
<evidence type="ECO:0000313" key="3">
    <source>
        <dbReference type="EMBL" id="KAG5460844.1"/>
    </source>
</evidence>
<sequence>KKRDDTQPAANTYSATRKCCPQHNENTGKLSRRDASGDEPPDKRRLVHGGESLPAFLTAGFASVAFFALPMQNANFFLLLCVVDITAQRPEVGTQNLPRFMFPRYSAEPLAPSKTSGVPTPAFATSGVDDDPSALNPLPNHE</sequence>
<feature type="non-terminal residue" evidence="3">
    <location>
        <position position="1"/>
    </location>
</feature>
<dbReference type="Proteomes" id="UP000673691">
    <property type="component" value="Unassembled WGS sequence"/>
</dbReference>
<accession>A0A8H7ZWP8</accession>
<name>A0A8H7ZWP8_9FUNG</name>
<evidence type="ECO:0000256" key="1">
    <source>
        <dbReference type="SAM" id="MobiDB-lite"/>
    </source>
</evidence>
<reference evidence="3 4" key="1">
    <citation type="journal article" name="Sci. Rep.">
        <title>Genome-scale phylogenetic analyses confirm Olpidium as the closest living zoosporic fungus to the non-flagellated, terrestrial fungi.</title>
        <authorList>
            <person name="Chang Y."/>
            <person name="Rochon D."/>
            <person name="Sekimoto S."/>
            <person name="Wang Y."/>
            <person name="Chovatia M."/>
            <person name="Sandor L."/>
            <person name="Salamov A."/>
            <person name="Grigoriev I.V."/>
            <person name="Stajich J.E."/>
            <person name="Spatafora J.W."/>
        </authorList>
    </citation>
    <scope>NUCLEOTIDE SEQUENCE [LARGE SCALE GENOMIC DNA]</scope>
    <source>
        <strain evidence="3">S191</strain>
    </source>
</reference>
<protein>
    <submittedName>
        <fullName evidence="3">Uncharacterized protein</fullName>
    </submittedName>
</protein>
<feature type="compositionally biased region" description="Basic and acidic residues" evidence="1">
    <location>
        <begin position="31"/>
        <end position="44"/>
    </location>
</feature>
<keyword evidence="2" id="KW-0812">Transmembrane</keyword>
<evidence type="ECO:0000256" key="2">
    <source>
        <dbReference type="SAM" id="Phobius"/>
    </source>
</evidence>